<evidence type="ECO:0000313" key="2">
    <source>
        <dbReference type="Proteomes" id="UP000054018"/>
    </source>
</evidence>
<proteinExistence type="predicted"/>
<protein>
    <recommendedName>
        <fullName evidence="3">Retrotransposon gag domain-containing protein</fullName>
    </recommendedName>
</protein>
<evidence type="ECO:0008006" key="3">
    <source>
        <dbReference type="Google" id="ProtNLM"/>
    </source>
</evidence>
<organism evidence="1 2">
    <name type="scientific">Pisolithus microcarpus 441</name>
    <dbReference type="NCBI Taxonomy" id="765257"/>
    <lineage>
        <taxon>Eukaryota</taxon>
        <taxon>Fungi</taxon>
        <taxon>Dikarya</taxon>
        <taxon>Basidiomycota</taxon>
        <taxon>Agaricomycotina</taxon>
        <taxon>Agaricomycetes</taxon>
        <taxon>Agaricomycetidae</taxon>
        <taxon>Boletales</taxon>
        <taxon>Sclerodermatineae</taxon>
        <taxon>Pisolithaceae</taxon>
        <taxon>Pisolithus</taxon>
    </lineage>
</organism>
<gene>
    <name evidence="1" type="ORF">PISMIDRAFT_44480</name>
</gene>
<reference evidence="2" key="2">
    <citation type="submission" date="2015-01" db="EMBL/GenBank/DDBJ databases">
        <title>Evolutionary Origins and Diversification of the Mycorrhizal Mutualists.</title>
        <authorList>
            <consortium name="DOE Joint Genome Institute"/>
            <consortium name="Mycorrhizal Genomics Consortium"/>
            <person name="Kohler A."/>
            <person name="Kuo A."/>
            <person name="Nagy L.G."/>
            <person name="Floudas D."/>
            <person name="Copeland A."/>
            <person name="Barry K.W."/>
            <person name="Cichocki N."/>
            <person name="Veneault-Fourrey C."/>
            <person name="LaButti K."/>
            <person name="Lindquist E.A."/>
            <person name="Lipzen A."/>
            <person name="Lundell T."/>
            <person name="Morin E."/>
            <person name="Murat C."/>
            <person name="Riley R."/>
            <person name="Ohm R."/>
            <person name="Sun H."/>
            <person name="Tunlid A."/>
            <person name="Henrissat B."/>
            <person name="Grigoriev I.V."/>
            <person name="Hibbett D.S."/>
            <person name="Martin F."/>
        </authorList>
    </citation>
    <scope>NUCLEOTIDE SEQUENCE [LARGE SCALE GENOMIC DNA]</scope>
    <source>
        <strain evidence="2">441</strain>
    </source>
</reference>
<name>A0A0C9Z1W7_9AGAM</name>
<dbReference type="OrthoDB" id="3195134at2759"/>
<dbReference type="Proteomes" id="UP000054018">
    <property type="component" value="Unassembled WGS sequence"/>
</dbReference>
<dbReference type="EMBL" id="KN833962">
    <property type="protein sequence ID" value="KIK13978.1"/>
    <property type="molecule type" value="Genomic_DNA"/>
</dbReference>
<dbReference type="AlphaFoldDB" id="A0A0C9Z1W7"/>
<accession>A0A0C9Z1W7</accession>
<feature type="non-terminal residue" evidence="1">
    <location>
        <position position="183"/>
    </location>
</feature>
<reference evidence="1 2" key="1">
    <citation type="submission" date="2014-04" db="EMBL/GenBank/DDBJ databases">
        <authorList>
            <consortium name="DOE Joint Genome Institute"/>
            <person name="Kuo A."/>
            <person name="Kohler A."/>
            <person name="Costa M.D."/>
            <person name="Nagy L.G."/>
            <person name="Floudas D."/>
            <person name="Copeland A."/>
            <person name="Barry K.W."/>
            <person name="Cichocki N."/>
            <person name="Veneault-Fourrey C."/>
            <person name="LaButti K."/>
            <person name="Lindquist E.A."/>
            <person name="Lipzen A."/>
            <person name="Lundell T."/>
            <person name="Morin E."/>
            <person name="Murat C."/>
            <person name="Sun H."/>
            <person name="Tunlid A."/>
            <person name="Henrissat B."/>
            <person name="Grigoriev I.V."/>
            <person name="Hibbett D.S."/>
            <person name="Martin F."/>
            <person name="Nordberg H.P."/>
            <person name="Cantor M.N."/>
            <person name="Hua S.X."/>
        </authorList>
    </citation>
    <scope>NUCLEOTIDE SEQUENCE [LARGE SCALE GENOMIC DNA]</scope>
    <source>
        <strain evidence="1 2">441</strain>
    </source>
</reference>
<keyword evidence="2" id="KW-1185">Reference proteome</keyword>
<dbReference type="HOGENOM" id="CLU_003921_3_1_1"/>
<dbReference type="STRING" id="765257.A0A0C9Z1W7"/>
<evidence type="ECO:0000313" key="1">
    <source>
        <dbReference type="EMBL" id="KIK13978.1"/>
    </source>
</evidence>
<sequence length="183" mass="21960">MPSRRSNKAPKFSGKACDLVAYLDEIQLLCQATGCMKEKEWIKWTYWYLDHDTASLWSNILEQRIVKWNDFVTRLVGFYPGASRLERKFVREDLYDLVREQAKKDIETEEDLGEYLRRYKEISRYLYSKGKITTDDYDAYILEGLDPELKRETLTNLKLRYGIRSRDDPWPMRYVVDELKFLV</sequence>